<gene>
    <name evidence="8" type="ORF">SAMN05660742_11389</name>
</gene>
<dbReference type="PROSITE" id="PS51096">
    <property type="entry name" value="PTS_EIIA_TYPE_4"/>
    <property type="match status" value="1"/>
</dbReference>
<dbReference type="Gene3D" id="1.10.10.60">
    <property type="entry name" value="Homeodomain-like"/>
    <property type="match status" value="1"/>
</dbReference>
<dbReference type="CDD" id="cd00009">
    <property type="entry name" value="AAA"/>
    <property type="match status" value="1"/>
</dbReference>
<dbReference type="InterPro" id="IPR016152">
    <property type="entry name" value="PTrfase/Anion_transptr"/>
</dbReference>
<protein>
    <submittedName>
        <fullName evidence="8">Transcriptional regulator containing an AAA-type ATPase domain and a DNA-binding domain</fullName>
    </submittedName>
</protein>
<dbReference type="InterPro" id="IPR036662">
    <property type="entry name" value="PTS_EIIA_man-typ_sf"/>
</dbReference>
<dbReference type="SUPFAM" id="SSF55804">
    <property type="entry name" value="Phoshotransferase/anion transport protein"/>
    <property type="match status" value="1"/>
</dbReference>
<dbReference type="InterPro" id="IPR027417">
    <property type="entry name" value="P-loop_NTPase"/>
</dbReference>
<evidence type="ECO:0000259" key="4">
    <source>
        <dbReference type="PROSITE" id="PS50045"/>
    </source>
</evidence>
<dbReference type="PANTHER" id="PTHR32071:SF38">
    <property type="entry name" value="PSP OPERON TRANSCRIPTIONAL ACTIVATOR"/>
    <property type="match status" value="1"/>
</dbReference>
<keyword evidence="1" id="KW-0808">Transferase</keyword>
<dbReference type="Pfam" id="PF00359">
    <property type="entry name" value="PTS_EIIA_2"/>
    <property type="match status" value="1"/>
</dbReference>
<dbReference type="Pfam" id="PF03610">
    <property type="entry name" value="EIIA-man"/>
    <property type="match status" value="1"/>
</dbReference>
<dbReference type="GO" id="GO:0003677">
    <property type="term" value="F:DNA binding"/>
    <property type="evidence" value="ECO:0007669"/>
    <property type="project" value="UniProtKB-KW"/>
</dbReference>
<feature type="domain" description="Sigma-54 factor interaction" evidence="4">
    <location>
        <begin position="167"/>
        <end position="402"/>
    </location>
</feature>
<evidence type="ECO:0000259" key="5">
    <source>
        <dbReference type="PROSITE" id="PS51094"/>
    </source>
</evidence>
<dbReference type="GO" id="GO:0016020">
    <property type="term" value="C:membrane"/>
    <property type="evidence" value="ECO:0007669"/>
    <property type="project" value="InterPro"/>
</dbReference>
<evidence type="ECO:0000256" key="1">
    <source>
        <dbReference type="ARBA" id="ARBA00022679"/>
    </source>
</evidence>
<feature type="domain" description="PTS EIIA type-2" evidence="5">
    <location>
        <begin position="879"/>
        <end position="1015"/>
    </location>
</feature>
<accession>A0A1H7AZI5</accession>
<evidence type="ECO:0000256" key="3">
    <source>
        <dbReference type="ARBA" id="ARBA00022840"/>
    </source>
</evidence>
<dbReference type="InterPro" id="IPR003593">
    <property type="entry name" value="AAA+_ATPase"/>
</dbReference>
<dbReference type="STRING" id="84035.SAMN05660742_11389"/>
<dbReference type="SUPFAM" id="SSF53062">
    <property type="entry name" value="PTS system fructose IIA component-like"/>
    <property type="match status" value="1"/>
</dbReference>
<dbReference type="SUPFAM" id="SSF52540">
    <property type="entry name" value="P-loop containing nucleoside triphosphate hydrolases"/>
    <property type="match status" value="1"/>
</dbReference>
<dbReference type="GO" id="GO:0016740">
    <property type="term" value="F:transferase activity"/>
    <property type="evidence" value="ECO:0007669"/>
    <property type="project" value="UniProtKB-KW"/>
</dbReference>
<dbReference type="Gene3D" id="3.40.50.510">
    <property type="entry name" value="Phosphotransferase system, mannose-type IIA component"/>
    <property type="match status" value="1"/>
</dbReference>
<proteinExistence type="predicted"/>
<dbReference type="InterPro" id="IPR002178">
    <property type="entry name" value="PTS_EIIA_type-2_dom"/>
</dbReference>
<dbReference type="EMBL" id="FNZK01000013">
    <property type="protein sequence ID" value="SEJ67562.1"/>
    <property type="molecule type" value="Genomic_DNA"/>
</dbReference>
<keyword evidence="2" id="KW-0547">Nucleotide-binding</keyword>
<name>A0A1H7AZI5_9FIRM</name>
<dbReference type="GO" id="GO:0005524">
    <property type="term" value="F:ATP binding"/>
    <property type="evidence" value="ECO:0007669"/>
    <property type="project" value="UniProtKB-KW"/>
</dbReference>
<dbReference type="Pfam" id="PF00158">
    <property type="entry name" value="Sigma54_activat"/>
    <property type="match status" value="1"/>
</dbReference>
<dbReference type="InterPro" id="IPR011608">
    <property type="entry name" value="PRD"/>
</dbReference>
<dbReference type="GO" id="GO:0009401">
    <property type="term" value="P:phosphoenolpyruvate-dependent sugar phosphotransferase system"/>
    <property type="evidence" value="ECO:0007669"/>
    <property type="project" value="InterPro"/>
</dbReference>
<dbReference type="Gene3D" id="3.40.930.10">
    <property type="entry name" value="Mannitol-specific EII, Chain A"/>
    <property type="match status" value="1"/>
</dbReference>
<evidence type="ECO:0000313" key="9">
    <source>
        <dbReference type="Proteomes" id="UP000199662"/>
    </source>
</evidence>
<dbReference type="InterPro" id="IPR036634">
    <property type="entry name" value="PRD_sf"/>
</dbReference>
<dbReference type="SMART" id="SM00382">
    <property type="entry name" value="AAA"/>
    <property type="match status" value="1"/>
</dbReference>
<evidence type="ECO:0000256" key="2">
    <source>
        <dbReference type="ARBA" id="ARBA00022741"/>
    </source>
</evidence>
<evidence type="ECO:0000259" key="6">
    <source>
        <dbReference type="PROSITE" id="PS51096"/>
    </source>
</evidence>
<dbReference type="Gene3D" id="3.40.50.300">
    <property type="entry name" value="P-loop containing nucleotide triphosphate hydrolases"/>
    <property type="match status" value="1"/>
</dbReference>
<sequence>MPLKIDDVTKNHVYMLPLTVILIKGDRIMEVQVSKTTNGIEEQVIKIISEEDKKNPLADQEISSKLYISRSRTGEIRNALGIPDAQERRKTLLQEEIKRIVKKNPNISERNLTTELNTLGFHISRNTITNSFFDILQTSGFAKNEKKEKIMQEPLENNKPSDIFLTMIGHERSLKPKIEQAKAAILYPSNGLHTLIIGAPGVGKTELAELMYKFALAYKKTNVNDYPFIPFNCADYAENPQLLLAQLFGYRKGAFTGAENDQDGLVTKADGGILFLDEVHRLPPNGQEMLFQLIDKGHYRRLGETNALHKAKVMIIAATSEDIEKNLLITFRRRISMVIELPSLALRTLEERLDMIREFFFQEATLLNKRIIVTLQALRSLLSYNCVGNIGELRSDIQVSCAKGFLEYVTNGLDDDSIMIDVPTLPIHISKSLYNIVWDRKKVEKILSDDLIFLPGTKIFEKVKESAYTFPNDIYKNIEVEYQQLQQQGLSDEIINRIITDGLETNLKKIISQIKNNKYNLITKDLRVIVRPEIILLVEKMLTIAEAKLGSFDNTLFYCLATHLNASIDRIKTCKYSSNLCLHNVKQYYTREYEVAKEMAFLTKEHLGIDLPEEEVGFIAMYLKATANKDVYDTAAIGIVVVSHGNVAQGMVSVANRFLGVDLVKAVEMSLDEKIEIAFKRTLEAVMEVDQGKGVLLLVDMGSLDTFGNQITLQTGIATRTITRTDTLMVIDAVRKILLPENNLDMVADSLTKEKISKISHLDKNRKKSNYVIVCFCLTGEGVAQYIASIIKKEVLQICNKINIIPIGVLDAVTIKEQIDTIMQNSNILIIVGSINERYHDIPFISAAEVIQNGPQKLIEMVQNRYEASQLYMDKAFSKVFNRELIEINEEVKSKKEALVLLVNKLVDKSYVTENYIKGVMARENMGSTVINNCLAIPHGYGEDIIKSGIGILVLKKAIEWESGVMISLIFMLALNEQSQNEFQRVYRIISNLDIISQIEKAENVDAVFHLLENA</sequence>
<feature type="domain" description="PRD" evidence="7">
    <location>
        <begin position="529"/>
        <end position="633"/>
    </location>
</feature>
<dbReference type="Gene3D" id="1.10.1790.10">
    <property type="entry name" value="PRD domain"/>
    <property type="match status" value="1"/>
</dbReference>
<keyword evidence="9" id="KW-1185">Reference proteome</keyword>
<dbReference type="CDD" id="cd00211">
    <property type="entry name" value="PTS_IIA_fru"/>
    <property type="match status" value="1"/>
</dbReference>
<evidence type="ECO:0000259" key="7">
    <source>
        <dbReference type="PROSITE" id="PS51372"/>
    </source>
</evidence>
<dbReference type="InterPro" id="IPR004701">
    <property type="entry name" value="PTS_EIIA_man-typ"/>
</dbReference>
<dbReference type="PROSITE" id="PS51372">
    <property type="entry name" value="PRD_2"/>
    <property type="match status" value="1"/>
</dbReference>
<keyword evidence="3" id="KW-0067">ATP-binding</keyword>
<dbReference type="Pfam" id="PF00874">
    <property type="entry name" value="PRD"/>
    <property type="match status" value="1"/>
</dbReference>
<feature type="domain" description="PTS EIIA type-4" evidence="6">
    <location>
        <begin position="636"/>
        <end position="759"/>
    </location>
</feature>
<dbReference type="AlphaFoldDB" id="A0A1H7AZI5"/>
<evidence type="ECO:0000313" key="8">
    <source>
        <dbReference type="EMBL" id="SEJ67562.1"/>
    </source>
</evidence>
<dbReference type="PROSITE" id="PS50045">
    <property type="entry name" value="SIGMA54_INTERACT_4"/>
    <property type="match status" value="1"/>
</dbReference>
<dbReference type="InterPro" id="IPR025943">
    <property type="entry name" value="Sigma_54_int_dom_ATP-bd_2"/>
</dbReference>
<dbReference type="PROSITE" id="PS51094">
    <property type="entry name" value="PTS_EIIA_TYPE_2"/>
    <property type="match status" value="1"/>
</dbReference>
<dbReference type="GO" id="GO:0006355">
    <property type="term" value="P:regulation of DNA-templated transcription"/>
    <property type="evidence" value="ECO:0007669"/>
    <property type="project" value="InterPro"/>
</dbReference>
<keyword evidence="8" id="KW-0238">DNA-binding</keyword>
<organism evidence="8 9">
    <name type="scientific">Propionispira arboris</name>
    <dbReference type="NCBI Taxonomy" id="84035"/>
    <lineage>
        <taxon>Bacteria</taxon>
        <taxon>Bacillati</taxon>
        <taxon>Bacillota</taxon>
        <taxon>Negativicutes</taxon>
        <taxon>Selenomonadales</taxon>
        <taxon>Selenomonadaceae</taxon>
        <taxon>Propionispira</taxon>
    </lineage>
</organism>
<dbReference type="PROSITE" id="PS00676">
    <property type="entry name" value="SIGMA54_INTERACT_2"/>
    <property type="match status" value="1"/>
</dbReference>
<dbReference type="PANTHER" id="PTHR32071">
    <property type="entry name" value="TRANSCRIPTIONAL REGULATORY PROTEIN"/>
    <property type="match status" value="1"/>
</dbReference>
<reference evidence="8 9" key="1">
    <citation type="submission" date="2016-10" db="EMBL/GenBank/DDBJ databases">
        <authorList>
            <person name="de Groot N.N."/>
        </authorList>
    </citation>
    <scope>NUCLEOTIDE SEQUENCE [LARGE SCALE GENOMIC DNA]</scope>
    <source>
        <strain evidence="8 9">DSM 2179</strain>
    </source>
</reference>
<dbReference type="Proteomes" id="UP000199662">
    <property type="component" value="Unassembled WGS sequence"/>
</dbReference>
<dbReference type="SUPFAM" id="SSF63520">
    <property type="entry name" value="PTS-regulatory domain, PRD"/>
    <property type="match status" value="1"/>
</dbReference>
<dbReference type="InterPro" id="IPR002078">
    <property type="entry name" value="Sigma_54_int"/>
</dbReference>